<dbReference type="SUPFAM" id="SSF53474">
    <property type="entry name" value="alpha/beta-Hydrolases"/>
    <property type="match status" value="1"/>
</dbReference>
<dbReference type="Proteomes" id="UP000265750">
    <property type="component" value="Unassembled WGS sequence"/>
</dbReference>
<comment type="caution">
    <text evidence="1">The sequence shown here is derived from an EMBL/GenBank/DDBJ whole genome shotgun (WGS) entry which is preliminary data.</text>
</comment>
<dbReference type="Gene3D" id="3.40.50.1820">
    <property type="entry name" value="alpha/beta hydrolase"/>
    <property type="match status" value="1"/>
</dbReference>
<name>A0A3A1WSS2_9HYPH</name>
<dbReference type="OrthoDB" id="9804993at2"/>
<dbReference type="InterPro" id="IPR029058">
    <property type="entry name" value="AB_hydrolase_fold"/>
</dbReference>
<evidence type="ECO:0000313" key="1">
    <source>
        <dbReference type="EMBL" id="RIY03631.1"/>
    </source>
</evidence>
<proteinExistence type="predicted"/>
<sequence>MRVSDVDILIVPGLEGASEQHWQSRWEAKLSTASRVAPPAADPHDAKAWIAAVADAVSRAERPPVIVAHALGVAAAVAAAPLFRRPAAGAFFVAPTDLGDGASGFEAYSREPLPFPSIVVASRGAPDHSFDAIEDVAAAWGSLFVDAGESGGLDEASGHGPWPEGLLTFGKFLSRLPAP</sequence>
<dbReference type="Pfam" id="PF06821">
    <property type="entry name" value="Ser_hydrolase"/>
    <property type="match status" value="1"/>
</dbReference>
<keyword evidence="2" id="KW-1185">Reference proteome</keyword>
<dbReference type="AlphaFoldDB" id="A0A3A1WSS2"/>
<organism evidence="1 2">
    <name type="scientific">Aureimonas flava</name>
    <dbReference type="NCBI Taxonomy" id="2320271"/>
    <lineage>
        <taxon>Bacteria</taxon>
        <taxon>Pseudomonadati</taxon>
        <taxon>Pseudomonadota</taxon>
        <taxon>Alphaproteobacteria</taxon>
        <taxon>Hyphomicrobiales</taxon>
        <taxon>Aurantimonadaceae</taxon>
        <taxon>Aureimonas</taxon>
    </lineage>
</organism>
<dbReference type="RefSeq" id="WP_119538286.1">
    <property type="nucleotide sequence ID" value="NZ_QYRN01000001.1"/>
</dbReference>
<protein>
    <submittedName>
        <fullName evidence="1">Serine hydrolase family protein</fullName>
    </submittedName>
</protein>
<dbReference type="EMBL" id="QYRN01000001">
    <property type="protein sequence ID" value="RIY03631.1"/>
    <property type="molecule type" value="Genomic_DNA"/>
</dbReference>
<keyword evidence="1" id="KW-0378">Hydrolase</keyword>
<accession>A0A3A1WSS2</accession>
<gene>
    <name evidence="1" type="ORF">D3218_02475</name>
</gene>
<evidence type="ECO:0000313" key="2">
    <source>
        <dbReference type="Proteomes" id="UP000265750"/>
    </source>
</evidence>
<dbReference type="InterPro" id="IPR010662">
    <property type="entry name" value="RBBP9/YdeN"/>
</dbReference>
<reference evidence="2" key="1">
    <citation type="submission" date="2018-09" db="EMBL/GenBank/DDBJ databases">
        <authorList>
            <person name="Tuo L."/>
        </authorList>
    </citation>
    <scope>NUCLEOTIDE SEQUENCE [LARGE SCALE GENOMIC DNA]</scope>
    <source>
        <strain evidence="2">M2BS4Y-1</strain>
    </source>
</reference>
<dbReference type="GO" id="GO:0016787">
    <property type="term" value="F:hydrolase activity"/>
    <property type="evidence" value="ECO:0007669"/>
    <property type="project" value="UniProtKB-KW"/>
</dbReference>